<keyword evidence="3" id="KW-0378">Hydrolase</keyword>
<feature type="domain" description="Peptidase C14 caspase" evidence="4">
    <location>
        <begin position="74"/>
        <end position="332"/>
    </location>
</feature>
<keyword evidence="3" id="KW-0788">Thiol protease</keyword>
<dbReference type="GO" id="GO:0006915">
    <property type="term" value="P:apoptotic process"/>
    <property type="evidence" value="ECO:0007669"/>
    <property type="project" value="UniProtKB-KW"/>
</dbReference>
<dbReference type="SUPFAM" id="SSF52129">
    <property type="entry name" value="Caspase-like"/>
    <property type="match status" value="1"/>
</dbReference>
<dbReference type="Pfam" id="PF00656">
    <property type="entry name" value="Peptidase_C14"/>
    <property type="match status" value="1"/>
</dbReference>
<gene>
    <name evidence="5" type="ORF">RDB_LOCUS33270</name>
</gene>
<dbReference type="EMBL" id="CAJMWY010000515">
    <property type="protein sequence ID" value="CAE6436725.1"/>
    <property type="molecule type" value="Genomic_DNA"/>
</dbReference>
<reference evidence="5" key="1">
    <citation type="submission" date="2021-01" db="EMBL/GenBank/DDBJ databases">
        <authorList>
            <person name="Kaushik A."/>
        </authorList>
    </citation>
    <scope>NUCLEOTIDE SEQUENCE</scope>
    <source>
        <strain evidence="5">AG4-RS23</strain>
    </source>
</reference>
<dbReference type="InterPro" id="IPR029030">
    <property type="entry name" value="Caspase-like_dom_sf"/>
</dbReference>
<accession>A0A8H2XXZ5</accession>
<dbReference type="Gene3D" id="3.40.50.1460">
    <property type="match status" value="1"/>
</dbReference>
<proteinExistence type="inferred from homology"/>
<comment type="caution">
    <text evidence="5">The sequence shown here is derived from an EMBL/GenBank/DDBJ whole genome shotgun (WGS) entry which is preliminary data.</text>
</comment>
<evidence type="ECO:0000256" key="2">
    <source>
        <dbReference type="ARBA" id="ARBA00022703"/>
    </source>
</evidence>
<dbReference type="AlphaFoldDB" id="A0A8H2XXZ5"/>
<dbReference type="InterPro" id="IPR011600">
    <property type="entry name" value="Pept_C14_caspase"/>
</dbReference>
<comment type="similarity">
    <text evidence="1">Belongs to the peptidase C14B family.</text>
</comment>
<keyword evidence="2" id="KW-0053">Apoptosis</keyword>
<evidence type="ECO:0000256" key="1">
    <source>
        <dbReference type="ARBA" id="ARBA00009005"/>
    </source>
</evidence>
<protein>
    <recommendedName>
        <fullName evidence="4">Peptidase C14 caspase domain-containing protein</fullName>
    </recommendedName>
</protein>
<dbReference type="Proteomes" id="UP000663861">
    <property type="component" value="Unassembled WGS sequence"/>
</dbReference>
<dbReference type="GO" id="GO:0006508">
    <property type="term" value="P:proteolysis"/>
    <property type="evidence" value="ECO:0007669"/>
    <property type="project" value="InterPro"/>
</dbReference>
<dbReference type="InterPro" id="IPR050452">
    <property type="entry name" value="Metacaspase"/>
</dbReference>
<name>A0A8H2XXZ5_9AGAM</name>
<dbReference type="PANTHER" id="PTHR48104">
    <property type="entry name" value="METACASPASE-4"/>
    <property type="match status" value="1"/>
</dbReference>
<keyword evidence="3" id="KW-0645">Protease</keyword>
<organism evidence="5 6">
    <name type="scientific">Rhizoctonia solani</name>
    <dbReference type="NCBI Taxonomy" id="456999"/>
    <lineage>
        <taxon>Eukaryota</taxon>
        <taxon>Fungi</taxon>
        <taxon>Dikarya</taxon>
        <taxon>Basidiomycota</taxon>
        <taxon>Agaricomycotina</taxon>
        <taxon>Agaricomycetes</taxon>
        <taxon>Cantharellales</taxon>
        <taxon>Ceratobasidiaceae</taxon>
        <taxon>Rhizoctonia</taxon>
    </lineage>
</organism>
<sequence>MNSSEVSERIPEGGLRGKITNLVASKEEDLKIDRPLFGGAIAVENKEEDLEIDRPLFGGAIAVEKINNQIPKLHALIIGINDYPKLPKLKGAVADADEIAKFLTSESELNVPRKQVVNLRNETATRWNIINEIKLLQINPSIRYGDPILIYYAGHGGARGATDVWKEAKGAHMVQVIFPFDYDITIDGSSDPIECIPDRTIAGLLNELAAAKGDNITVVFDSCHSASATRAHTKPSRGVLDRRERFAKVKRDIPWDIDSDIVRPELGIAPPPVMSDNRHTKLPLCVNQTSHIHLAACGSGERAWEEDGRGVFTVALLKSIRANGVDKISYYNLITSLPSLSSQSPHCYGKHKERILFNSSVPSRSALMIPVNPKADSKMVILQAGAASGVTTKSIWEIYDSVLGNVLLGRFRAEPPLVSTAVLQPENEGGDGAYWAHIERAKSEGGEARTYARQVRVGVIDELQVYFTPRAKQRIFATEDINQMNSYPVGSGKYDVGYVVHGSEDSADMTVDLDSELVSFRLCDPQAKQYGVANLVNRVRAERAAVEEVLFGAAKWKWHLQRKNIEGADLMTMELVTMGEKIGRKKVLHSEEKRENVAGSGVAHFEVKKNNLYGIRLTSRVESPVHIRMCYFDTTDFSIVDMFGHQTGKDSVMAAEGTFLIGDDAKGGTPLQFTLNPDEKLDLGYMKVFWSTEPLEMEKLQQKPKFDRASRSWTRRHRGASLDIDADIEWGTVLLTLVQREPDVNT</sequence>
<evidence type="ECO:0000256" key="3">
    <source>
        <dbReference type="ARBA" id="ARBA00022807"/>
    </source>
</evidence>
<dbReference type="GO" id="GO:0004197">
    <property type="term" value="F:cysteine-type endopeptidase activity"/>
    <property type="evidence" value="ECO:0007669"/>
    <property type="project" value="InterPro"/>
</dbReference>
<evidence type="ECO:0000313" key="5">
    <source>
        <dbReference type="EMBL" id="CAE6436725.1"/>
    </source>
</evidence>
<evidence type="ECO:0000259" key="4">
    <source>
        <dbReference type="Pfam" id="PF00656"/>
    </source>
</evidence>
<evidence type="ECO:0000313" key="6">
    <source>
        <dbReference type="Proteomes" id="UP000663861"/>
    </source>
</evidence>
<dbReference type="PANTHER" id="PTHR48104:SF30">
    <property type="entry name" value="METACASPASE-1"/>
    <property type="match status" value="1"/>
</dbReference>
<dbReference type="GO" id="GO:0005737">
    <property type="term" value="C:cytoplasm"/>
    <property type="evidence" value="ECO:0007669"/>
    <property type="project" value="TreeGrafter"/>
</dbReference>